<reference evidence="2 3" key="1">
    <citation type="journal article" date="2017" name="ISME J.">
        <title>Energy and carbon metabolisms in a deep terrestrial subsurface fluid microbial community.</title>
        <authorList>
            <person name="Momper L."/>
            <person name="Jungbluth S.P."/>
            <person name="Lee M.D."/>
            <person name="Amend J.P."/>
        </authorList>
    </citation>
    <scope>NUCLEOTIDE SEQUENCE [LARGE SCALE GENOMIC DNA]</scope>
    <source>
        <strain evidence="2">SURF_5</strain>
    </source>
</reference>
<feature type="domain" description="CBS" evidence="1">
    <location>
        <begin position="31"/>
        <end position="63"/>
    </location>
</feature>
<feature type="non-terminal residue" evidence="2">
    <location>
        <position position="1"/>
    </location>
</feature>
<dbReference type="Pfam" id="PF00571">
    <property type="entry name" value="CBS"/>
    <property type="match status" value="1"/>
</dbReference>
<dbReference type="InterPro" id="IPR000644">
    <property type="entry name" value="CBS_dom"/>
</dbReference>
<evidence type="ECO:0000259" key="1">
    <source>
        <dbReference type="Pfam" id="PF00571"/>
    </source>
</evidence>
<proteinExistence type="predicted"/>
<organism evidence="2 3">
    <name type="scientific">Abyssobacteria bacterium (strain SURF_5)</name>
    <dbReference type="NCBI Taxonomy" id="2093360"/>
    <lineage>
        <taxon>Bacteria</taxon>
        <taxon>Pseudomonadati</taxon>
        <taxon>Candidatus Hydrogenedentota</taxon>
        <taxon>Candidatus Abyssobacteria</taxon>
    </lineage>
</organism>
<dbReference type="EMBL" id="QZKU01000054">
    <property type="protein sequence ID" value="RJP22737.1"/>
    <property type="molecule type" value="Genomic_DNA"/>
</dbReference>
<dbReference type="InterPro" id="IPR046342">
    <property type="entry name" value="CBS_dom_sf"/>
</dbReference>
<evidence type="ECO:0000313" key="3">
    <source>
        <dbReference type="Proteomes" id="UP000265882"/>
    </source>
</evidence>
<comment type="caution">
    <text evidence="2">The sequence shown here is derived from an EMBL/GenBank/DDBJ whole genome shotgun (WGS) entry which is preliminary data.</text>
</comment>
<accession>A0A3A4NQL3</accession>
<name>A0A3A4NQL3_ABYX5</name>
<dbReference type="SUPFAM" id="SSF54631">
    <property type="entry name" value="CBS-domain pair"/>
    <property type="match status" value="1"/>
</dbReference>
<evidence type="ECO:0000313" key="2">
    <source>
        <dbReference type="EMBL" id="RJP22737.1"/>
    </source>
</evidence>
<dbReference type="Gene3D" id="3.10.580.10">
    <property type="entry name" value="CBS-domain"/>
    <property type="match status" value="1"/>
</dbReference>
<gene>
    <name evidence="2" type="ORF">C4520_07720</name>
</gene>
<sequence>YISTSGKSNPQKIRGFCRFLTKPKPKVSKMSLMYDRSIHRIPVLRDGKVVGLVTAMDVVRMVADGKQE</sequence>
<protein>
    <submittedName>
        <fullName evidence="2">CBS domain-containing protein</fullName>
    </submittedName>
</protein>
<dbReference type="Proteomes" id="UP000265882">
    <property type="component" value="Unassembled WGS sequence"/>
</dbReference>
<dbReference type="AlphaFoldDB" id="A0A3A4NQL3"/>